<dbReference type="PANTHER" id="PTHR43182">
    <property type="entry name" value="COBALT-PRECORRIN-6B C(15)-METHYLTRANSFERASE (DECARBOXYLATING)"/>
    <property type="match status" value="1"/>
</dbReference>
<dbReference type="SUPFAM" id="SSF53790">
    <property type="entry name" value="Tetrapyrrole methylase"/>
    <property type="match status" value="1"/>
</dbReference>
<comment type="pathway">
    <text evidence="1">Cofactor biosynthesis; adenosylcobalamin biosynthesis.</text>
</comment>
<evidence type="ECO:0000256" key="4">
    <source>
        <dbReference type="ARBA" id="ARBA00022679"/>
    </source>
</evidence>
<dbReference type="RefSeq" id="WP_354700360.1">
    <property type="nucleotide sequence ID" value="NZ_CP114014.1"/>
</dbReference>
<dbReference type="CDD" id="cd11644">
    <property type="entry name" value="Precorrin-6Y-MT"/>
    <property type="match status" value="1"/>
</dbReference>
<evidence type="ECO:0000256" key="5">
    <source>
        <dbReference type="ARBA" id="ARBA00022691"/>
    </source>
</evidence>
<dbReference type="InterPro" id="IPR014776">
    <property type="entry name" value="4pyrrole_Mease_sub2"/>
</dbReference>
<keyword evidence="5" id="KW-0949">S-adenosyl-L-methionine</keyword>
<dbReference type="GO" id="GO:0009236">
    <property type="term" value="P:cobalamin biosynthetic process"/>
    <property type="evidence" value="ECO:0007669"/>
    <property type="project" value="UniProtKB-KW"/>
</dbReference>
<dbReference type="InterPro" id="IPR050714">
    <property type="entry name" value="Cobalamin_biosynth_MTase"/>
</dbReference>
<dbReference type="GO" id="GO:0032259">
    <property type="term" value="P:methylation"/>
    <property type="evidence" value="ECO:0007669"/>
    <property type="project" value="UniProtKB-KW"/>
</dbReference>
<sequence length="402" mass="41061">MITVVGIGADGWDGLTGPARAALGQAAQVVGSARQLDLLPAREVAAVRTPWPSPLAPLADELAARAAQDDRIAVLASGDPMLHGIGATLVRAAGAQHVSVIPHPSAFALACARMGWPQDDVELVSTVARDPAVVLRALQPGRRIVAYVTGTDGAARLAAAVTGHGAGASAFTVLEQLGGPGEQRHDTTAARALDHVADPLHVVALQVAGGRGHARTPGLPDDAFVASDGQLTKRHIRAVTVAALGPLPGELLWDVGAGNGSVAIEWLRAERTTRAIAVEPRADRLGRIAQNAAALGVPELDIVEGRAPAALAGLAAPDVIFVGGGLSTPGLLDACWNALKPGGRIVANVVTLEGEQAAFAAQRSRGGTLTRIDVAHAEPIGTFTGWRAQMTVVQWSATKAAT</sequence>
<dbReference type="InterPro" id="IPR000878">
    <property type="entry name" value="4pyrrol_Mease"/>
</dbReference>
<reference evidence="7" key="1">
    <citation type="submission" date="2022-12" db="EMBL/GenBank/DDBJ databases">
        <title>Paraconexibacter alkalitolerans sp. nov. and Baekduia alba sp. nov., isolated from soil and emended description of the genera Paraconexibacter (Chun et al., 2020) and Baekduia (An et al., 2020).</title>
        <authorList>
            <person name="Vieira S."/>
            <person name="Huber K.J."/>
            <person name="Geppert A."/>
            <person name="Wolf J."/>
            <person name="Neumann-Schaal M."/>
            <person name="Muesken M."/>
            <person name="Overmann J."/>
        </authorList>
    </citation>
    <scope>NUCLEOTIDE SEQUENCE</scope>
    <source>
        <strain evidence="7">AEG42_29</strain>
    </source>
</reference>
<keyword evidence="2" id="KW-0169">Cobalamin biosynthesis</keyword>
<dbReference type="InterPro" id="IPR029063">
    <property type="entry name" value="SAM-dependent_MTases_sf"/>
</dbReference>
<evidence type="ECO:0000259" key="6">
    <source>
        <dbReference type="Pfam" id="PF00590"/>
    </source>
</evidence>
<keyword evidence="3 7" id="KW-0489">Methyltransferase</keyword>
<dbReference type="EC" id="2.1.1.132" evidence="7"/>
<evidence type="ECO:0000313" key="7">
    <source>
        <dbReference type="EMBL" id="XAY03809.1"/>
    </source>
</evidence>
<organism evidence="7">
    <name type="scientific">Paraconexibacter sp. AEG42_29</name>
    <dbReference type="NCBI Taxonomy" id="2997339"/>
    <lineage>
        <taxon>Bacteria</taxon>
        <taxon>Bacillati</taxon>
        <taxon>Actinomycetota</taxon>
        <taxon>Thermoleophilia</taxon>
        <taxon>Solirubrobacterales</taxon>
        <taxon>Paraconexibacteraceae</taxon>
        <taxon>Paraconexibacter</taxon>
    </lineage>
</organism>
<dbReference type="Gene3D" id="3.30.950.10">
    <property type="entry name" value="Methyltransferase, Cobalt-precorrin-4 Transmethylase, Domain 2"/>
    <property type="match status" value="1"/>
</dbReference>
<dbReference type="CDD" id="cd02440">
    <property type="entry name" value="AdoMet_MTases"/>
    <property type="match status" value="1"/>
</dbReference>
<dbReference type="NCBIfam" id="TIGR02469">
    <property type="entry name" value="CbiT"/>
    <property type="match status" value="1"/>
</dbReference>
<dbReference type="InterPro" id="IPR035996">
    <property type="entry name" value="4pyrrol_Methylase_sf"/>
</dbReference>
<gene>
    <name evidence="7" type="primary">cobL</name>
    <name evidence="7" type="ORF">DSM112329_00631</name>
</gene>
<dbReference type="InterPro" id="IPR014008">
    <property type="entry name" value="Cbl_synth_MTase_CbiT"/>
</dbReference>
<dbReference type="InterPro" id="IPR012818">
    <property type="entry name" value="CbiE"/>
</dbReference>
<name>A0AAU7AQ48_9ACTN</name>
<dbReference type="PANTHER" id="PTHR43182:SF1">
    <property type="entry name" value="COBALT-PRECORRIN-7 C(5)-METHYLTRANSFERASE"/>
    <property type="match status" value="1"/>
</dbReference>
<dbReference type="SUPFAM" id="SSF53335">
    <property type="entry name" value="S-adenosyl-L-methionine-dependent methyltransferases"/>
    <property type="match status" value="1"/>
</dbReference>
<proteinExistence type="predicted"/>
<protein>
    <submittedName>
        <fullName evidence="7">Precorrin-6Y C(5,15)-methyltransferase [decarboxylating]</fullName>
        <ecNumber evidence="7">2.1.1.132</ecNumber>
    </submittedName>
</protein>
<dbReference type="NCBIfam" id="TIGR02467">
    <property type="entry name" value="CbiE"/>
    <property type="match status" value="1"/>
</dbReference>
<evidence type="ECO:0000256" key="2">
    <source>
        <dbReference type="ARBA" id="ARBA00022573"/>
    </source>
</evidence>
<feature type="domain" description="Tetrapyrrole methylase" evidence="6">
    <location>
        <begin position="1"/>
        <end position="190"/>
    </location>
</feature>
<evidence type="ECO:0000256" key="3">
    <source>
        <dbReference type="ARBA" id="ARBA00022603"/>
    </source>
</evidence>
<evidence type="ECO:0000256" key="1">
    <source>
        <dbReference type="ARBA" id="ARBA00004953"/>
    </source>
</evidence>
<accession>A0AAU7AQ48</accession>
<dbReference type="Pfam" id="PF00590">
    <property type="entry name" value="TP_methylase"/>
    <property type="match status" value="1"/>
</dbReference>
<dbReference type="GO" id="GO:0008276">
    <property type="term" value="F:protein methyltransferase activity"/>
    <property type="evidence" value="ECO:0007669"/>
    <property type="project" value="InterPro"/>
</dbReference>
<dbReference type="InterPro" id="IPR006365">
    <property type="entry name" value="Cbl_synth_CobL"/>
</dbReference>
<dbReference type="KEGG" id="parq:DSM112329_00631"/>
<keyword evidence="4 7" id="KW-0808">Transferase</keyword>
<dbReference type="AlphaFoldDB" id="A0AAU7AQ48"/>
<dbReference type="PIRSF" id="PIRSF036428">
    <property type="entry name" value="CobL"/>
    <property type="match status" value="1"/>
</dbReference>
<dbReference type="GO" id="GO:0046025">
    <property type="term" value="F:precorrin-6Y C5,15-methyltransferase (decarboxylating) activity"/>
    <property type="evidence" value="ECO:0007669"/>
    <property type="project" value="UniProtKB-EC"/>
</dbReference>
<dbReference type="Gene3D" id="3.40.50.150">
    <property type="entry name" value="Vaccinia Virus protein VP39"/>
    <property type="match status" value="1"/>
</dbReference>
<dbReference type="EMBL" id="CP114014">
    <property type="protein sequence ID" value="XAY03809.1"/>
    <property type="molecule type" value="Genomic_DNA"/>
</dbReference>
<dbReference type="InterPro" id="IPR014777">
    <property type="entry name" value="4pyrrole_Mease_sub1"/>
</dbReference>
<dbReference type="Gene3D" id="3.40.1010.10">
    <property type="entry name" value="Cobalt-precorrin-4 Transmethylase, Domain 1"/>
    <property type="match status" value="1"/>
</dbReference>